<evidence type="ECO:0000313" key="2">
    <source>
        <dbReference type="Proteomes" id="UP001062846"/>
    </source>
</evidence>
<reference evidence="1" key="1">
    <citation type="submission" date="2022-02" db="EMBL/GenBank/DDBJ databases">
        <title>Plant Genome Project.</title>
        <authorList>
            <person name="Zhang R.-G."/>
        </authorList>
    </citation>
    <scope>NUCLEOTIDE SEQUENCE</scope>
    <source>
        <strain evidence="1">AT1</strain>
    </source>
</reference>
<sequence length="278" mass="31942">MEHGDVPGGDQPSRVEVTPPLVPLESDAVIGEAPETPGVSISAPMAEEAVALAAAMVGDNGGDDGGVVGDDRVQWRLGLRKKLWADRRTEKEDAQYAQLLRFWTEPPVGRVQEEQMARCFLLYMLGASLFPNRHNQLWMYEVLDMNHPETTCLDDVILPRALRWSKEYRGVKKGKGNLNAYYLFLDELRPDQVYWRIWDWFEIPYIARSREVTRGRVLLESPYDWQWYLGDRMSCQSLRLDAFSVTGPLPPLVQRTSQYTLKEIERFTQPDPQLNPLF</sequence>
<dbReference type="Proteomes" id="UP001062846">
    <property type="component" value="Chromosome 1"/>
</dbReference>
<evidence type="ECO:0000313" key="1">
    <source>
        <dbReference type="EMBL" id="KAI8572090.1"/>
    </source>
</evidence>
<proteinExistence type="predicted"/>
<name>A0ACC0Q2A2_RHOML</name>
<keyword evidence="2" id="KW-1185">Reference proteome</keyword>
<accession>A0ACC0Q2A2</accession>
<gene>
    <name evidence="1" type="ORF">RHMOL_Rhmol01G0171700</name>
</gene>
<organism evidence="1 2">
    <name type="scientific">Rhododendron molle</name>
    <name type="common">Chinese azalea</name>
    <name type="synonym">Azalea mollis</name>
    <dbReference type="NCBI Taxonomy" id="49168"/>
    <lineage>
        <taxon>Eukaryota</taxon>
        <taxon>Viridiplantae</taxon>
        <taxon>Streptophyta</taxon>
        <taxon>Embryophyta</taxon>
        <taxon>Tracheophyta</taxon>
        <taxon>Spermatophyta</taxon>
        <taxon>Magnoliopsida</taxon>
        <taxon>eudicotyledons</taxon>
        <taxon>Gunneridae</taxon>
        <taxon>Pentapetalae</taxon>
        <taxon>asterids</taxon>
        <taxon>Ericales</taxon>
        <taxon>Ericaceae</taxon>
        <taxon>Ericoideae</taxon>
        <taxon>Rhodoreae</taxon>
        <taxon>Rhododendron</taxon>
    </lineage>
</organism>
<protein>
    <submittedName>
        <fullName evidence="1">Uncharacterized protein</fullName>
    </submittedName>
</protein>
<dbReference type="EMBL" id="CM046388">
    <property type="protein sequence ID" value="KAI8572090.1"/>
    <property type="molecule type" value="Genomic_DNA"/>
</dbReference>
<comment type="caution">
    <text evidence="1">The sequence shown here is derived from an EMBL/GenBank/DDBJ whole genome shotgun (WGS) entry which is preliminary data.</text>
</comment>